<reference evidence="1" key="1">
    <citation type="submission" date="2024-05" db="EMBL/GenBank/DDBJ databases">
        <authorList>
            <person name="Herbig A.F."/>
            <person name="Pendergrass E.L."/>
        </authorList>
    </citation>
    <scope>NUCLEOTIDE SEQUENCE</scope>
</reference>
<sequence>MDSDTKKSKMKTGGVNMRQWFIKVANAGIGEKMLKQSIIGLAILYTIKALFHV</sequence>
<accession>A0AAU8BC64</accession>
<evidence type="ECO:0000313" key="1">
    <source>
        <dbReference type="EMBL" id="XCD09677.1"/>
    </source>
</evidence>
<proteinExistence type="predicted"/>
<dbReference type="EMBL" id="PP819608">
    <property type="protein sequence ID" value="XCD09677.1"/>
    <property type="molecule type" value="Genomic_DNA"/>
</dbReference>
<protein>
    <recommendedName>
        <fullName evidence="2">Holin</fullName>
    </recommendedName>
</protein>
<name>A0AAU8BC64_9CAUD</name>
<gene>
    <name evidence="1" type="ORF">Adastra132</name>
</gene>
<organism evidence="1">
    <name type="scientific">Bacillus phage Adastra</name>
    <dbReference type="NCBI Taxonomy" id="3143958"/>
    <lineage>
        <taxon>Viruses</taxon>
        <taxon>Duplodnaviria</taxon>
        <taxon>Heunggongvirae</taxon>
        <taxon>Uroviricota</taxon>
        <taxon>Caudoviricetes</taxon>
        <taxon>Herelleviridae</taxon>
        <taxon>Spounavirinae</taxon>
        <taxon>Okubovirus</taxon>
    </lineage>
</organism>
<evidence type="ECO:0008006" key="2">
    <source>
        <dbReference type="Google" id="ProtNLM"/>
    </source>
</evidence>